<protein>
    <submittedName>
        <fullName evidence="1">Uncharacterized protein</fullName>
    </submittedName>
</protein>
<gene>
    <name evidence="1" type="ORF">MSG28_011844</name>
</gene>
<comment type="caution">
    <text evidence="1">The sequence shown here is derived from an EMBL/GenBank/DDBJ whole genome shotgun (WGS) entry which is preliminary data.</text>
</comment>
<dbReference type="Proteomes" id="UP001064048">
    <property type="component" value="Chromosome 20"/>
</dbReference>
<name>A0ACC0KLU0_CHOFU</name>
<evidence type="ECO:0000313" key="2">
    <source>
        <dbReference type="Proteomes" id="UP001064048"/>
    </source>
</evidence>
<keyword evidence="2" id="KW-1185">Reference proteome</keyword>
<sequence>MMLPRLYKVAALILLGTVSKGEMPEDDFRIVNRQDLLASDTDMFEDNSTKSFSQLLFDVARDQVIVGARDTLFRLSLRGLRPLERADWPAPTNKSKLCQDKGQTEDDCHNYVKVLLSHGHKLFACGTNAFSPECSWREIESISTVSQWVSGIANCPYNPHSNVTTILSSNGEYYAATPIDFSSSHTAIYRSPGASQRSSGTLRTLEYDLTWLNQPQFVGSFEDDDYVYFVFREFAVEFLNCGKAVYSRIARVCKNDNGSHLKPDNWNTFLKARLKCAVPGEVPFHYDEVQGIEYLPQEKILVATFTTPSNSIAGSAVCVYNMSEIQSVFEGPYKVQDTPSSSWESRSPSPWARERFRCVQNSRTQQGLEYQNYYLMYDSIQPISDEPIYQVTSDRFTYVTVDVTSAKGVEKQLVLFVATQASDVLKLSVLPRYDGACLVEKWRLRDGKGFTVRAMQFVKDTMSLYIGNDNGVLRIGSERCSRYRGRSGCVRAADPHCGWHDARETCVRAASHLYDPDFVQDTGRCPEENAPVDGGWSSWSNWEPCMQDGTSHSVYGDEKPDMCMCRTRKCDNPTAANGGQACEGASISVTNCTVHGGWSAWSGWSECSATCGIAVKSRRRSCTAPEPRFGGRVCVGVDSHDLYCNNLPPCPDPALAPVDGGWSEWSPWSSCVSAGGPGCGPSAGWKERKRSCTNPEAKHGGNDCEGDKMERQLCDMRPCEVRKATAWTPWVQIPGNSSDGSYVEKRFKFSCKAPTPEQIKLSLAREEERYCDARGSCSASPPEEEGWEPWGPWGACSAACGGGQQARRRRCRREPCRGAPDMLRACNTHACVERDGEINGKSLRIRQRVVLLVGVEPLSWGGGRGRGCGGAGRRSRTRTCRSQEGCADAGAALETRVCVMPCTESEGNWSAWGEWSSCENGERVRRRGCRSGACAGATLQVAPCGDNDMDNELYALPAYSESVEMASFIRAGDSLSVGGIIGCVVAAFVAGCLVCLAAVIYCQRRGTSLPWRRSNRVPSSPHYITAKQNSYVTVPLKDVPRKAKRQPSFTGIGNSSGIILSKSNNISNANNHNTSATTPKLYPKAIANEYDSMGTLRRHSNQPNNRNNLDSEEDKFY</sequence>
<dbReference type="EMBL" id="CM046120">
    <property type="protein sequence ID" value="KAI8437546.1"/>
    <property type="molecule type" value="Genomic_DNA"/>
</dbReference>
<proteinExistence type="predicted"/>
<organism evidence="1 2">
    <name type="scientific">Choristoneura fumiferana</name>
    <name type="common">Spruce budworm moth</name>
    <name type="synonym">Archips fumiferana</name>
    <dbReference type="NCBI Taxonomy" id="7141"/>
    <lineage>
        <taxon>Eukaryota</taxon>
        <taxon>Metazoa</taxon>
        <taxon>Ecdysozoa</taxon>
        <taxon>Arthropoda</taxon>
        <taxon>Hexapoda</taxon>
        <taxon>Insecta</taxon>
        <taxon>Pterygota</taxon>
        <taxon>Neoptera</taxon>
        <taxon>Endopterygota</taxon>
        <taxon>Lepidoptera</taxon>
        <taxon>Glossata</taxon>
        <taxon>Ditrysia</taxon>
        <taxon>Tortricoidea</taxon>
        <taxon>Tortricidae</taxon>
        <taxon>Tortricinae</taxon>
        <taxon>Choristoneura</taxon>
    </lineage>
</organism>
<evidence type="ECO:0000313" key="1">
    <source>
        <dbReference type="EMBL" id="KAI8437546.1"/>
    </source>
</evidence>
<accession>A0ACC0KLU0</accession>
<reference evidence="1 2" key="1">
    <citation type="journal article" date="2022" name="Genome Biol. Evol.">
        <title>The Spruce Budworm Genome: Reconstructing the Evolutionary History of Antifreeze Proteins.</title>
        <authorList>
            <person name="Beliveau C."/>
            <person name="Gagne P."/>
            <person name="Picq S."/>
            <person name="Vernygora O."/>
            <person name="Keeling C.I."/>
            <person name="Pinkney K."/>
            <person name="Doucet D."/>
            <person name="Wen F."/>
            <person name="Johnston J.S."/>
            <person name="Maaroufi H."/>
            <person name="Boyle B."/>
            <person name="Laroche J."/>
            <person name="Dewar K."/>
            <person name="Juretic N."/>
            <person name="Blackburn G."/>
            <person name="Nisole A."/>
            <person name="Brunet B."/>
            <person name="Brandao M."/>
            <person name="Lumley L."/>
            <person name="Duan J."/>
            <person name="Quan G."/>
            <person name="Lucarotti C.J."/>
            <person name="Roe A.D."/>
            <person name="Sperling F.A.H."/>
            <person name="Levesque R.C."/>
            <person name="Cusson M."/>
        </authorList>
    </citation>
    <scope>NUCLEOTIDE SEQUENCE [LARGE SCALE GENOMIC DNA]</scope>
    <source>
        <strain evidence="1">Glfc:IPQL:Cfum</strain>
    </source>
</reference>